<dbReference type="CDD" id="cd04273">
    <property type="entry name" value="ZnMc_ADAMTS_like"/>
    <property type="match status" value="1"/>
</dbReference>
<evidence type="ECO:0000256" key="5">
    <source>
        <dbReference type="ARBA" id="ARBA00022801"/>
    </source>
</evidence>
<comment type="subcellular location">
    <subcellularLocation>
        <location evidence="1">Secreted</location>
    </subcellularLocation>
</comment>
<dbReference type="Pfam" id="PF17771">
    <property type="entry name" value="ADAMTS_CR_2"/>
    <property type="match status" value="1"/>
</dbReference>
<dbReference type="InterPro" id="IPR050439">
    <property type="entry name" value="ADAMTS_ADAMTS-like"/>
</dbReference>
<proteinExistence type="predicted"/>
<dbReference type="PANTHER" id="PTHR13723">
    <property type="entry name" value="ADAMTS A DISINTEGRIN AND METALLOPROTEASE WITH THROMBOSPONDIN MOTIFS PROTEASE"/>
    <property type="match status" value="1"/>
</dbReference>
<evidence type="ECO:0000256" key="9">
    <source>
        <dbReference type="ARBA" id="ARBA00023180"/>
    </source>
</evidence>
<dbReference type="InterPro" id="IPR000884">
    <property type="entry name" value="TSP1_rpt"/>
</dbReference>
<comment type="caution">
    <text evidence="10">Lacks conserved residue(s) required for the propagation of feature annotation.</text>
</comment>
<feature type="binding site" evidence="10">
    <location>
        <position position="241"/>
    </location>
    <ligand>
        <name>Zn(2+)</name>
        <dbReference type="ChEBI" id="CHEBI:29105"/>
        <note>catalytic</note>
    </ligand>
</feature>
<evidence type="ECO:0000256" key="4">
    <source>
        <dbReference type="ARBA" id="ARBA00022723"/>
    </source>
</evidence>
<dbReference type="Gene3D" id="3.40.1620.60">
    <property type="match status" value="1"/>
</dbReference>
<dbReference type="InterPro" id="IPR024079">
    <property type="entry name" value="MetalloPept_cat_dom_sf"/>
</dbReference>
<dbReference type="SMART" id="SM00209">
    <property type="entry name" value="TSP1"/>
    <property type="match status" value="1"/>
</dbReference>
<feature type="active site" evidence="10">
    <location>
        <position position="232"/>
    </location>
</feature>
<keyword evidence="12" id="KW-1185">Reference proteome</keyword>
<evidence type="ECO:0000256" key="2">
    <source>
        <dbReference type="ARBA" id="ARBA00022525"/>
    </source>
</evidence>
<dbReference type="SUPFAM" id="SSF82895">
    <property type="entry name" value="TSP-1 type 1 repeat"/>
    <property type="match status" value="1"/>
</dbReference>
<evidence type="ECO:0000256" key="7">
    <source>
        <dbReference type="ARBA" id="ARBA00023049"/>
    </source>
</evidence>
<dbReference type="Pfam" id="PF01421">
    <property type="entry name" value="Reprolysin"/>
    <property type="match status" value="1"/>
</dbReference>
<gene>
    <name evidence="13" type="primary">LOC108564544</name>
</gene>
<dbReference type="Gene3D" id="3.40.390.10">
    <property type="entry name" value="Collagenase (Catalytic Domain)"/>
    <property type="match status" value="1"/>
</dbReference>
<evidence type="ECO:0000256" key="6">
    <source>
        <dbReference type="ARBA" id="ARBA00022833"/>
    </source>
</evidence>
<evidence type="ECO:0000256" key="3">
    <source>
        <dbReference type="ARBA" id="ARBA00022670"/>
    </source>
</evidence>
<dbReference type="Pfam" id="PF00090">
    <property type="entry name" value="TSP_1"/>
    <property type="match status" value="1"/>
</dbReference>
<name>A0ABM1MX10_NICVS</name>
<dbReference type="RefSeq" id="XP_017779110.1">
    <property type="nucleotide sequence ID" value="XM_017923621.1"/>
</dbReference>
<keyword evidence="8" id="KW-1015">Disulfide bond</keyword>
<dbReference type="InterPro" id="IPR041645">
    <property type="entry name" value="ADAMTS_CR_2"/>
</dbReference>
<keyword evidence="6 10" id="KW-0862">Zinc</keyword>
<evidence type="ECO:0000259" key="11">
    <source>
        <dbReference type="PROSITE" id="PS50215"/>
    </source>
</evidence>
<dbReference type="GeneID" id="108564544"/>
<feature type="binding site" evidence="10">
    <location>
        <position position="231"/>
    </location>
    <ligand>
        <name>Zn(2+)</name>
        <dbReference type="ChEBI" id="CHEBI:29105"/>
        <note>catalytic</note>
    </ligand>
</feature>
<dbReference type="SUPFAM" id="SSF55486">
    <property type="entry name" value="Metalloproteases ('zincins'), catalytic domain"/>
    <property type="match status" value="1"/>
</dbReference>
<keyword evidence="2" id="KW-0964">Secreted</keyword>
<reference evidence="13" key="1">
    <citation type="submission" date="2025-08" db="UniProtKB">
        <authorList>
            <consortium name="RefSeq"/>
        </authorList>
    </citation>
    <scope>IDENTIFICATION</scope>
    <source>
        <tissue evidence="13">Whole Larva</tissue>
    </source>
</reference>
<keyword evidence="5" id="KW-0378">Hydrolase</keyword>
<dbReference type="PROSITE" id="PS50092">
    <property type="entry name" value="TSP1"/>
    <property type="match status" value="1"/>
</dbReference>
<accession>A0ABM1MX10</accession>
<dbReference type="Proteomes" id="UP000695000">
    <property type="component" value="Unplaced"/>
</dbReference>
<keyword evidence="7" id="KW-0482">Metalloprotease</keyword>
<dbReference type="Gene3D" id="2.20.100.10">
    <property type="entry name" value="Thrombospondin type-1 (TSP1) repeat"/>
    <property type="match status" value="1"/>
</dbReference>
<sequence length="467" mass="52970">MNGHRYFVEPIAEHVPNKRGQLLHMVYERSQNYSGGPHCGTEQRWQDAWRDRFRKSLKDKLEDEDVDEDEKAEAKRGLESVHRYLETLVVADKKFLEHHKDTDHELYIMTIMNMVSDYYHDSSSGNQMDVVVVRIMYLEKEEEEIDLVINQDAEKTLASFCDWQQRINPKDIKNPNHHDIAILLTRHDICADNMANCGLMGLAFVATACSGDKPCAINEDGGLILGIVTAHEMGHVMGCSHDQEDVSGCQPQAEDKSFYVMSPFVHLHTNIWSNCSRGFITALFDNDLGECLNDEPQVSLFEDKNMLPGTIYDAKYQCQMEYPGSSVCEGTPERFCRRLLCKTEPDRCKTNGEPPADGTKCGDNKWCYDTKCVEIGERPAAINGGWSDWGSYTDCSRTCGGGVSYSSRDCNNPKPQHKGRYCMGERKRVKICNVRKGFPPFELCSAPSMTKSRFRISLPPGNPSERI</sequence>
<protein>
    <submittedName>
        <fullName evidence="13">A disintegrin and metalloproteinase with thrombospondin motifs 12-like</fullName>
    </submittedName>
</protein>
<dbReference type="InterPro" id="IPR001590">
    <property type="entry name" value="Peptidase_M12B"/>
</dbReference>
<keyword evidence="3" id="KW-0645">Protease</keyword>
<dbReference type="InterPro" id="IPR036383">
    <property type="entry name" value="TSP1_rpt_sf"/>
</dbReference>
<evidence type="ECO:0000313" key="12">
    <source>
        <dbReference type="Proteomes" id="UP000695000"/>
    </source>
</evidence>
<keyword evidence="9" id="KW-0325">Glycoprotein</keyword>
<evidence type="ECO:0000256" key="10">
    <source>
        <dbReference type="PROSITE-ProRule" id="PRU00276"/>
    </source>
</evidence>
<feature type="binding site" evidence="10">
    <location>
        <position position="235"/>
    </location>
    <ligand>
        <name>Zn(2+)</name>
        <dbReference type="ChEBI" id="CHEBI:29105"/>
        <note>catalytic</note>
    </ligand>
</feature>
<organism evidence="12 13">
    <name type="scientific">Nicrophorus vespilloides</name>
    <name type="common">Boreal carrion beetle</name>
    <dbReference type="NCBI Taxonomy" id="110193"/>
    <lineage>
        <taxon>Eukaryota</taxon>
        <taxon>Metazoa</taxon>
        <taxon>Ecdysozoa</taxon>
        <taxon>Arthropoda</taxon>
        <taxon>Hexapoda</taxon>
        <taxon>Insecta</taxon>
        <taxon>Pterygota</taxon>
        <taxon>Neoptera</taxon>
        <taxon>Endopterygota</taxon>
        <taxon>Coleoptera</taxon>
        <taxon>Polyphaga</taxon>
        <taxon>Staphyliniformia</taxon>
        <taxon>Silphidae</taxon>
        <taxon>Nicrophorinae</taxon>
        <taxon>Nicrophorus</taxon>
    </lineage>
</organism>
<feature type="domain" description="Peptidase M12B" evidence="11">
    <location>
        <begin position="83"/>
        <end position="296"/>
    </location>
</feature>
<dbReference type="PANTHER" id="PTHR13723:SF200">
    <property type="entry name" value="ADAM METALLOPEPTIDASE WITH THROMBOSPONDIN TYPE 1 MOTIF B, ISOFORM B"/>
    <property type="match status" value="1"/>
</dbReference>
<keyword evidence="4 10" id="KW-0479">Metal-binding</keyword>
<feature type="non-terminal residue" evidence="13">
    <location>
        <position position="467"/>
    </location>
</feature>
<evidence type="ECO:0000313" key="13">
    <source>
        <dbReference type="RefSeq" id="XP_017779110.1"/>
    </source>
</evidence>
<evidence type="ECO:0000256" key="1">
    <source>
        <dbReference type="ARBA" id="ARBA00004613"/>
    </source>
</evidence>
<dbReference type="PROSITE" id="PS50215">
    <property type="entry name" value="ADAM_MEPRO"/>
    <property type="match status" value="1"/>
</dbReference>
<evidence type="ECO:0000256" key="8">
    <source>
        <dbReference type="ARBA" id="ARBA00023157"/>
    </source>
</evidence>